<organism evidence="2 3">
    <name type="scientific">Vitis vinifera</name>
    <name type="common">Grape</name>
    <dbReference type="NCBI Taxonomy" id="29760"/>
    <lineage>
        <taxon>Eukaryota</taxon>
        <taxon>Viridiplantae</taxon>
        <taxon>Streptophyta</taxon>
        <taxon>Embryophyta</taxon>
        <taxon>Tracheophyta</taxon>
        <taxon>Spermatophyta</taxon>
        <taxon>Magnoliopsida</taxon>
        <taxon>eudicotyledons</taxon>
        <taxon>Gunneridae</taxon>
        <taxon>Pentapetalae</taxon>
        <taxon>rosids</taxon>
        <taxon>Vitales</taxon>
        <taxon>Vitaceae</taxon>
        <taxon>Viteae</taxon>
        <taxon>Vitis</taxon>
    </lineage>
</organism>
<evidence type="ECO:0000313" key="3">
    <source>
        <dbReference type="Proteomes" id="UP000009183"/>
    </source>
</evidence>
<accession>F6HFZ7</accession>
<sequence length="21" mass="2488">MHQELDQKMPSFNLPSKILCK</sequence>
<dbReference type="AlphaFoldDB" id="F6HFZ7"/>
<keyword evidence="3" id="KW-1185">Reference proteome</keyword>
<gene>
    <name evidence="2" type="ordered locus">VIT_01s0010g01420</name>
</gene>
<feature type="region of interest" description="Disordered" evidence="1">
    <location>
        <begin position="1"/>
        <end position="21"/>
    </location>
</feature>
<dbReference type="InParanoid" id="F6HFZ7"/>
<dbReference type="EMBL" id="FN595754">
    <property type="protein sequence ID" value="CCB51190.1"/>
    <property type="molecule type" value="Genomic_DNA"/>
</dbReference>
<reference evidence="3" key="1">
    <citation type="journal article" date="2007" name="Nature">
        <title>The grapevine genome sequence suggests ancestral hexaploidization in major angiosperm phyla.</title>
        <authorList>
            <consortium name="The French-Italian Public Consortium for Grapevine Genome Characterization."/>
            <person name="Jaillon O."/>
            <person name="Aury J.-M."/>
            <person name="Noel B."/>
            <person name="Policriti A."/>
            <person name="Clepet C."/>
            <person name="Casagrande A."/>
            <person name="Choisne N."/>
            <person name="Aubourg S."/>
            <person name="Vitulo N."/>
            <person name="Jubin C."/>
            <person name="Vezzi A."/>
            <person name="Legeai F."/>
            <person name="Hugueney P."/>
            <person name="Dasilva C."/>
            <person name="Horner D."/>
            <person name="Mica E."/>
            <person name="Jublot D."/>
            <person name="Poulain J."/>
            <person name="Bruyere C."/>
            <person name="Billault A."/>
            <person name="Segurens B."/>
            <person name="Gouyvenoux M."/>
            <person name="Ugarte E."/>
            <person name="Cattonaro F."/>
            <person name="Anthouard V."/>
            <person name="Vico V."/>
            <person name="Del Fabbro C."/>
            <person name="Alaux M."/>
            <person name="Di Gaspero G."/>
            <person name="Dumas V."/>
            <person name="Felice N."/>
            <person name="Paillard S."/>
            <person name="Juman I."/>
            <person name="Moroldo M."/>
            <person name="Scalabrin S."/>
            <person name="Canaguier A."/>
            <person name="Le Clainche I."/>
            <person name="Malacrida G."/>
            <person name="Durand E."/>
            <person name="Pesole G."/>
            <person name="Laucou V."/>
            <person name="Chatelet P."/>
            <person name="Merdinoglu D."/>
            <person name="Delledonne M."/>
            <person name="Pezzotti M."/>
            <person name="Lecharny A."/>
            <person name="Scarpelli C."/>
            <person name="Artiguenave F."/>
            <person name="Pe M.E."/>
            <person name="Valle G."/>
            <person name="Morgante M."/>
            <person name="Caboche M."/>
            <person name="Adam-Blondon A.-F."/>
            <person name="Weissenbach J."/>
            <person name="Quetier F."/>
            <person name="Wincker P."/>
        </authorList>
    </citation>
    <scope>NUCLEOTIDE SEQUENCE [LARGE SCALE GENOMIC DNA]</scope>
    <source>
        <strain evidence="3">cv. Pinot noir / PN40024</strain>
    </source>
</reference>
<dbReference type="PaxDb" id="29760-VIT_01s0010g01420.t01"/>
<dbReference type="Proteomes" id="UP000009183">
    <property type="component" value="Chromosome 1"/>
</dbReference>
<evidence type="ECO:0000256" key="1">
    <source>
        <dbReference type="SAM" id="MobiDB-lite"/>
    </source>
</evidence>
<evidence type="ECO:0000313" key="2">
    <source>
        <dbReference type="EMBL" id="CCB51190.1"/>
    </source>
</evidence>
<protein>
    <submittedName>
        <fullName evidence="2">Uncharacterized protein</fullName>
    </submittedName>
</protein>
<name>F6HFZ7_VITVI</name>
<dbReference type="HOGENOM" id="CLU_3427214_0_0_1"/>
<proteinExistence type="predicted"/>